<dbReference type="NCBIfam" id="NF001419">
    <property type="entry name" value="PRK00293.1"/>
    <property type="match status" value="1"/>
</dbReference>
<reference evidence="10 11" key="1">
    <citation type="journal article" date="2012" name="Stand. Genomic Sci.">
        <title>Complete genome sequence of the sulfur compounds oxidizing chemolithoautotroph Sulfuricurvum kujiense type strain (YK-1(T)).</title>
        <authorList>
            <person name="Han C."/>
            <person name="Kotsyurbenko O."/>
            <person name="Chertkov O."/>
            <person name="Held B."/>
            <person name="Lapidus A."/>
            <person name="Nolan M."/>
            <person name="Lucas S."/>
            <person name="Hammon N."/>
            <person name="Deshpande S."/>
            <person name="Cheng J.F."/>
            <person name="Tapia R."/>
            <person name="Goodwin L.A."/>
            <person name="Pitluck S."/>
            <person name="Liolios K."/>
            <person name="Pagani I."/>
            <person name="Ivanova N."/>
            <person name="Mavromatis K."/>
            <person name="Mikhailova N."/>
            <person name="Pati A."/>
            <person name="Chen A."/>
            <person name="Palaniappan K."/>
            <person name="Land M."/>
            <person name="Hauser L."/>
            <person name="Chang Y.J."/>
            <person name="Jeffries C.D."/>
            <person name="Brambilla E.M."/>
            <person name="Rohde M."/>
            <person name="Spring S."/>
            <person name="Sikorski J."/>
            <person name="Goker M."/>
            <person name="Woyke T."/>
            <person name="Bristow J."/>
            <person name="Eisen J.A."/>
            <person name="Markowitz V."/>
            <person name="Hugenholtz P."/>
            <person name="Kyrpides N.C."/>
            <person name="Klenk H.P."/>
            <person name="Detter J.C."/>
        </authorList>
    </citation>
    <scope>NUCLEOTIDE SEQUENCE [LARGE SCALE GENOMIC DNA]</scope>
    <source>
        <strain evidence="11">ATCC BAA-921 / DSM 16994 / JCM 11577 / YK-1</strain>
    </source>
</reference>
<dbReference type="PANTHER" id="PTHR32234">
    <property type="entry name" value="THIOL:DISULFIDE INTERCHANGE PROTEIN DSBD"/>
    <property type="match status" value="1"/>
</dbReference>
<dbReference type="InterPro" id="IPR017937">
    <property type="entry name" value="Thioredoxin_CS"/>
</dbReference>
<feature type="transmembrane region" description="Helical" evidence="8">
    <location>
        <begin position="343"/>
        <end position="364"/>
    </location>
</feature>
<evidence type="ECO:0000313" key="10">
    <source>
        <dbReference type="EMBL" id="ADR33685.1"/>
    </source>
</evidence>
<evidence type="ECO:0000256" key="4">
    <source>
        <dbReference type="ARBA" id="ARBA00022748"/>
    </source>
</evidence>
<evidence type="ECO:0000256" key="8">
    <source>
        <dbReference type="SAM" id="Phobius"/>
    </source>
</evidence>
<dbReference type="PROSITE" id="PS51352">
    <property type="entry name" value="THIOREDOXIN_2"/>
    <property type="match status" value="1"/>
</dbReference>
<dbReference type="InterPro" id="IPR036929">
    <property type="entry name" value="DsbDN_sf"/>
</dbReference>
<dbReference type="KEGG" id="sku:Sulku_1022"/>
<evidence type="ECO:0000256" key="3">
    <source>
        <dbReference type="ARBA" id="ARBA00022692"/>
    </source>
</evidence>
<keyword evidence="5 8" id="KW-1133">Transmembrane helix</keyword>
<name>E4U315_SULKY</name>
<dbReference type="PANTHER" id="PTHR32234:SF0">
    <property type="entry name" value="THIOL:DISULFIDE INTERCHANGE PROTEIN DSBD"/>
    <property type="match status" value="1"/>
</dbReference>
<dbReference type="GO" id="GO:0045454">
    <property type="term" value="P:cell redox homeostasis"/>
    <property type="evidence" value="ECO:0007669"/>
    <property type="project" value="TreeGrafter"/>
</dbReference>
<evidence type="ECO:0000256" key="6">
    <source>
        <dbReference type="ARBA" id="ARBA00023136"/>
    </source>
</evidence>
<keyword evidence="4" id="KW-0201">Cytochrome c-type biogenesis</keyword>
<dbReference type="AlphaFoldDB" id="E4U315"/>
<organism evidence="10 11">
    <name type="scientific">Sulfuricurvum kujiense (strain ATCC BAA-921 / DSM 16994 / JCM 11577 / YK-1)</name>
    <dbReference type="NCBI Taxonomy" id="709032"/>
    <lineage>
        <taxon>Bacteria</taxon>
        <taxon>Pseudomonadati</taxon>
        <taxon>Campylobacterota</taxon>
        <taxon>Epsilonproteobacteria</taxon>
        <taxon>Campylobacterales</taxon>
        <taxon>Sulfurimonadaceae</taxon>
        <taxon>Sulfuricurvum</taxon>
    </lineage>
</organism>
<dbReference type="InterPro" id="IPR003834">
    <property type="entry name" value="Cyt_c_assmbl_TM_dom"/>
</dbReference>
<feature type="transmembrane region" description="Helical" evidence="8">
    <location>
        <begin position="266"/>
        <end position="286"/>
    </location>
</feature>
<dbReference type="Pfam" id="PF02683">
    <property type="entry name" value="DsbD_TM"/>
    <property type="match status" value="1"/>
</dbReference>
<dbReference type="HOGENOM" id="CLU_014657_3_0_7"/>
<dbReference type="InterPro" id="IPR028250">
    <property type="entry name" value="DsbDN"/>
</dbReference>
<evidence type="ECO:0000259" key="9">
    <source>
        <dbReference type="PROSITE" id="PS51352"/>
    </source>
</evidence>
<dbReference type="SUPFAM" id="SSF74863">
    <property type="entry name" value="Thiol:disulfide interchange protein DsbD, N-terminal domain (DsbD-alpha)"/>
    <property type="match status" value="1"/>
</dbReference>
<dbReference type="Proteomes" id="UP000008721">
    <property type="component" value="Chromosome"/>
</dbReference>
<dbReference type="InterPro" id="IPR036249">
    <property type="entry name" value="Thioredoxin-like_sf"/>
</dbReference>
<proteinExistence type="predicted"/>
<dbReference type="OrthoDB" id="9811036at2"/>
<dbReference type="RefSeq" id="WP_013459882.1">
    <property type="nucleotide sequence ID" value="NC_014762.1"/>
</dbReference>
<evidence type="ECO:0000256" key="2">
    <source>
        <dbReference type="ARBA" id="ARBA00022475"/>
    </source>
</evidence>
<keyword evidence="10" id="KW-0560">Oxidoreductase</keyword>
<dbReference type="CDD" id="cd02953">
    <property type="entry name" value="DsbDgamma"/>
    <property type="match status" value="1"/>
</dbReference>
<dbReference type="eggNOG" id="COG4232">
    <property type="taxonomic scope" value="Bacteria"/>
</dbReference>
<comment type="subcellular location">
    <subcellularLocation>
        <location evidence="1">Cell membrane</location>
        <topology evidence="1">Multi-pass membrane protein</topology>
    </subcellularLocation>
</comment>
<accession>E4U315</accession>
<keyword evidence="7" id="KW-0676">Redox-active center</keyword>
<dbReference type="InterPro" id="IPR035671">
    <property type="entry name" value="DsbD_gamma"/>
</dbReference>
<feature type="transmembrane region" description="Helical" evidence="8">
    <location>
        <begin position="229"/>
        <end position="254"/>
    </location>
</feature>
<sequence>MRFLLFLLISLNVWGFGFLQPEEAFKPSAKMIDDKTLGVEIVMGDQIHVYADKLKVEDADKSDGIDFQKITMADPIELDGEKVFEASPSVRIVLVKTKELGGEQKVKVKLSYQGCSSAGLCYEPIETVLSVSVNTDKIPMQQPSVINAPATTAPVADIIEKNSTAAPVEKKSETDQIAGVIEGGSLWFIILSFFGFGLLLALTPCVFPMIPIISSVIMAQGAGLGTKRAFWLSVVYVLSMAVAYTIAGILAGLFGANLQAAFQTPWIITLFSLIFVVLAMSMFDLFELQIPNAIQSRITKISGSQSGVIGIAIMGFLSALIVGPCVAAPLAGALIYIGQTGDALLGGVALFSLSIGMGIPLIAIGTSAGKFMPRPGVWMDNIKSIFGVMLIGISIWMISRILDENISMMLWGGLAVFIAINIGALEPIRGRCIRCHRANKKALGIIILLYGMSLLLGGMAGAKDPLHPLNPFLPSQGAAVVSAPLHNTFERITSIEELDAILAENKGKKVMVDFYADWCTACKELEEKTFSDENVKTAMDSYVLVQVNLTANDDAAKAISSKYGIFGPPAILFFDENGVRQKNADIIGFKEPQEFIKLLGK</sequence>
<feature type="transmembrane region" description="Helical" evidence="8">
    <location>
        <begin position="186"/>
        <end position="217"/>
    </location>
</feature>
<evidence type="ECO:0000256" key="1">
    <source>
        <dbReference type="ARBA" id="ARBA00004651"/>
    </source>
</evidence>
<keyword evidence="2" id="KW-1003">Cell membrane</keyword>
<dbReference type="Gene3D" id="3.40.30.10">
    <property type="entry name" value="Glutaredoxin"/>
    <property type="match status" value="1"/>
</dbReference>
<dbReference type="EC" id="1.8.1.8" evidence="10"/>
<dbReference type="GO" id="GO:0047134">
    <property type="term" value="F:protein-disulfide reductase [NAD(P)H] activity"/>
    <property type="evidence" value="ECO:0007669"/>
    <property type="project" value="UniProtKB-EC"/>
</dbReference>
<evidence type="ECO:0000256" key="7">
    <source>
        <dbReference type="ARBA" id="ARBA00023284"/>
    </source>
</evidence>
<dbReference type="GO" id="GO:0017004">
    <property type="term" value="P:cytochrome complex assembly"/>
    <property type="evidence" value="ECO:0007669"/>
    <property type="project" value="UniProtKB-KW"/>
</dbReference>
<dbReference type="Pfam" id="PF13098">
    <property type="entry name" value="Thioredoxin_2"/>
    <property type="match status" value="1"/>
</dbReference>
<dbReference type="GO" id="GO:0005886">
    <property type="term" value="C:plasma membrane"/>
    <property type="evidence" value="ECO:0007669"/>
    <property type="project" value="UniProtKB-SubCell"/>
</dbReference>
<dbReference type="Pfam" id="PF11412">
    <property type="entry name" value="DsbD_N"/>
    <property type="match status" value="1"/>
</dbReference>
<keyword evidence="6 8" id="KW-0472">Membrane</keyword>
<keyword evidence="3 8" id="KW-0812">Transmembrane</keyword>
<dbReference type="STRING" id="709032.Sulku_1022"/>
<protein>
    <submittedName>
        <fullName evidence="10">Protein-disulfide reductase</fullName>
        <ecNumber evidence="10">1.8.1.8</ecNumber>
    </submittedName>
</protein>
<dbReference type="EMBL" id="CP002355">
    <property type="protein sequence ID" value="ADR33685.1"/>
    <property type="molecule type" value="Genomic_DNA"/>
</dbReference>
<dbReference type="Gene3D" id="2.60.40.1250">
    <property type="entry name" value="Thiol:disulfide interchange protein DsbD, N-terminal domain"/>
    <property type="match status" value="1"/>
</dbReference>
<dbReference type="InterPro" id="IPR013766">
    <property type="entry name" value="Thioredoxin_domain"/>
</dbReference>
<feature type="transmembrane region" description="Helical" evidence="8">
    <location>
        <begin position="385"/>
        <end position="402"/>
    </location>
</feature>
<feature type="domain" description="Thioredoxin" evidence="9">
    <location>
        <begin position="458"/>
        <end position="601"/>
    </location>
</feature>
<feature type="transmembrane region" description="Helical" evidence="8">
    <location>
        <begin position="307"/>
        <end position="337"/>
    </location>
</feature>
<feature type="transmembrane region" description="Helical" evidence="8">
    <location>
        <begin position="408"/>
        <end position="430"/>
    </location>
</feature>
<feature type="transmembrane region" description="Helical" evidence="8">
    <location>
        <begin position="442"/>
        <end position="462"/>
    </location>
</feature>
<dbReference type="PROSITE" id="PS00194">
    <property type="entry name" value="THIOREDOXIN_1"/>
    <property type="match status" value="1"/>
</dbReference>
<dbReference type="InterPro" id="IPR012336">
    <property type="entry name" value="Thioredoxin-like_fold"/>
</dbReference>
<gene>
    <name evidence="10" type="ordered locus">Sulku_1022</name>
</gene>
<dbReference type="SUPFAM" id="SSF52833">
    <property type="entry name" value="Thioredoxin-like"/>
    <property type="match status" value="1"/>
</dbReference>
<evidence type="ECO:0000313" key="11">
    <source>
        <dbReference type="Proteomes" id="UP000008721"/>
    </source>
</evidence>
<evidence type="ECO:0000256" key="5">
    <source>
        <dbReference type="ARBA" id="ARBA00022989"/>
    </source>
</evidence>
<keyword evidence="11" id="KW-1185">Reference proteome</keyword>